<feature type="domain" description="Peptidase M12A" evidence="4">
    <location>
        <begin position="1"/>
        <end position="153"/>
    </location>
</feature>
<keyword evidence="2 3" id="KW-0378">Hydrolase</keyword>
<evidence type="ECO:0000313" key="5">
    <source>
        <dbReference type="EMBL" id="KHJ91282.1"/>
    </source>
</evidence>
<gene>
    <name evidence="5" type="ORF">OESDEN_08858</name>
</gene>
<dbReference type="PRINTS" id="PR00480">
    <property type="entry name" value="ASTACIN"/>
</dbReference>
<feature type="binding site" evidence="2">
    <location>
        <position position="40"/>
    </location>
    <ligand>
        <name>Zn(2+)</name>
        <dbReference type="ChEBI" id="CHEBI:29105"/>
        <note>catalytic</note>
    </ligand>
</feature>
<dbReference type="SUPFAM" id="SSF55486">
    <property type="entry name" value="Metalloproteases ('zincins'), catalytic domain"/>
    <property type="match status" value="1"/>
</dbReference>
<dbReference type="GO" id="GO:0006508">
    <property type="term" value="P:proteolysis"/>
    <property type="evidence" value="ECO:0007669"/>
    <property type="project" value="UniProtKB-KW"/>
</dbReference>
<dbReference type="PROSITE" id="PS51864">
    <property type="entry name" value="ASTACIN"/>
    <property type="match status" value="1"/>
</dbReference>
<comment type="cofactor">
    <cofactor evidence="2 3">
        <name>Zn(2+)</name>
        <dbReference type="ChEBI" id="CHEBI:29105"/>
    </cofactor>
    <text evidence="2 3">Binds 1 zinc ion per subunit.</text>
</comment>
<evidence type="ECO:0000256" key="3">
    <source>
        <dbReference type="RuleBase" id="RU361183"/>
    </source>
</evidence>
<keyword evidence="6" id="KW-1185">Reference proteome</keyword>
<dbReference type="AlphaFoldDB" id="A0A0B1T660"/>
<dbReference type="GO" id="GO:0008270">
    <property type="term" value="F:zinc ion binding"/>
    <property type="evidence" value="ECO:0007669"/>
    <property type="project" value="UniProtKB-UniRule"/>
</dbReference>
<reference evidence="5 6" key="1">
    <citation type="submission" date="2014-03" db="EMBL/GenBank/DDBJ databases">
        <title>Draft genome of the hookworm Oesophagostomum dentatum.</title>
        <authorList>
            <person name="Mitreva M."/>
        </authorList>
    </citation>
    <scope>NUCLEOTIDE SEQUENCE [LARGE SCALE GENOMIC DNA]</scope>
    <source>
        <strain evidence="5 6">OD-Hann</strain>
    </source>
</reference>
<dbReference type="OrthoDB" id="7721051at2759"/>
<dbReference type="InterPro" id="IPR001506">
    <property type="entry name" value="Peptidase_M12A"/>
</dbReference>
<evidence type="ECO:0000313" key="6">
    <source>
        <dbReference type="Proteomes" id="UP000053660"/>
    </source>
</evidence>
<protein>
    <recommendedName>
        <fullName evidence="3">Metalloendopeptidase</fullName>
        <ecNumber evidence="3">3.4.24.-</ecNumber>
    </recommendedName>
</protein>
<feature type="binding site" evidence="2">
    <location>
        <position position="44"/>
    </location>
    <ligand>
        <name>Zn(2+)</name>
        <dbReference type="ChEBI" id="CHEBI:29105"/>
        <note>catalytic</note>
    </ligand>
</feature>
<accession>A0A0B1T660</accession>
<keyword evidence="2 3" id="KW-0862">Zinc</keyword>
<keyword evidence="2 3" id="KW-0482">Metalloprotease</keyword>
<sequence>MKMIESNTCVSFKPRNREEDYVNIYNVEGKGCMGVATIVHELLHVVGLNHEHVREDRDDYVKIHWENINKTMAYNFVKLNRSEATTYGIKYDYLSIMHYSKYAYAKWNGMITVETLDRRYQWSHIIQLQNAIGNQKEPSPSDYMKVCKIYNCNICMGKPMQDKSIVPPDCEDKDPECLQLAYDGFGCEYDYMKKNCCGTCAEIESNM</sequence>
<organism evidence="5 6">
    <name type="scientific">Oesophagostomum dentatum</name>
    <name type="common">Nodular worm</name>
    <dbReference type="NCBI Taxonomy" id="61180"/>
    <lineage>
        <taxon>Eukaryota</taxon>
        <taxon>Metazoa</taxon>
        <taxon>Ecdysozoa</taxon>
        <taxon>Nematoda</taxon>
        <taxon>Chromadorea</taxon>
        <taxon>Rhabditida</taxon>
        <taxon>Rhabditina</taxon>
        <taxon>Rhabditomorpha</taxon>
        <taxon>Strongyloidea</taxon>
        <taxon>Strongylidae</taxon>
        <taxon>Oesophagostomum</taxon>
    </lineage>
</organism>
<dbReference type="Proteomes" id="UP000053660">
    <property type="component" value="Unassembled WGS sequence"/>
</dbReference>
<dbReference type="Pfam" id="PF01400">
    <property type="entry name" value="Astacin"/>
    <property type="match status" value="1"/>
</dbReference>
<dbReference type="PANTHER" id="PTHR10127:SF880">
    <property type="entry name" value="ZINC METALLOPROTEINASE NAS-5"/>
    <property type="match status" value="1"/>
</dbReference>
<dbReference type="CDD" id="cd04280">
    <property type="entry name" value="ZnMc_astacin_like"/>
    <property type="match status" value="1"/>
</dbReference>
<evidence type="ECO:0000256" key="2">
    <source>
        <dbReference type="PROSITE-ProRule" id="PRU01211"/>
    </source>
</evidence>
<proteinExistence type="predicted"/>
<keyword evidence="2 3" id="KW-0479">Metal-binding</keyword>
<dbReference type="PANTHER" id="PTHR10127">
    <property type="entry name" value="DISCOIDIN, CUB, EGF, LAMININ , AND ZINC METALLOPROTEASE DOMAIN CONTAINING"/>
    <property type="match status" value="1"/>
</dbReference>
<dbReference type="InterPro" id="IPR034035">
    <property type="entry name" value="Astacin-like_dom"/>
</dbReference>
<dbReference type="SMART" id="SM00235">
    <property type="entry name" value="ZnMc"/>
    <property type="match status" value="1"/>
</dbReference>
<feature type="active site" evidence="2">
    <location>
        <position position="41"/>
    </location>
</feature>
<name>A0A0B1T660_OESDE</name>
<feature type="binding site" evidence="2">
    <location>
        <position position="50"/>
    </location>
    <ligand>
        <name>Zn(2+)</name>
        <dbReference type="ChEBI" id="CHEBI:29105"/>
        <note>catalytic</note>
    </ligand>
</feature>
<keyword evidence="2 3" id="KW-0645">Protease</keyword>
<evidence type="ECO:0000256" key="1">
    <source>
        <dbReference type="ARBA" id="ARBA00023157"/>
    </source>
</evidence>
<evidence type="ECO:0000259" key="4">
    <source>
        <dbReference type="PROSITE" id="PS51864"/>
    </source>
</evidence>
<dbReference type="InterPro" id="IPR006026">
    <property type="entry name" value="Peptidase_Metallo"/>
</dbReference>
<dbReference type="EMBL" id="KN552200">
    <property type="protein sequence ID" value="KHJ91282.1"/>
    <property type="molecule type" value="Genomic_DNA"/>
</dbReference>
<dbReference type="EC" id="3.4.24.-" evidence="3"/>
<keyword evidence="1" id="KW-1015">Disulfide bond</keyword>
<comment type="caution">
    <text evidence="2">Lacks conserved residue(s) required for the propagation of feature annotation.</text>
</comment>
<dbReference type="Gene3D" id="3.40.390.10">
    <property type="entry name" value="Collagenase (Catalytic Domain)"/>
    <property type="match status" value="1"/>
</dbReference>
<dbReference type="GO" id="GO:0004222">
    <property type="term" value="F:metalloendopeptidase activity"/>
    <property type="evidence" value="ECO:0007669"/>
    <property type="project" value="UniProtKB-UniRule"/>
</dbReference>
<dbReference type="InterPro" id="IPR024079">
    <property type="entry name" value="MetalloPept_cat_dom_sf"/>
</dbReference>